<reference evidence="1" key="1">
    <citation type="journal article" date="2020" name="Nature">
        <title>Giant virus diversity and host interactions through global metagenomics.</title>
        <authorList>
            <person name="Schulz F."/>
            <person name="Roux S."/>
            <person name="Paez-Espino D."/>
            <person name="Jungbluth S."/>
            <person name="Walsh D.A."/>
            <person name="Denef V.J."/>
            <person name="McMahon K.D."/>
            <person name="Konstantinidis K.T."/>
            <person name="Eloe-Fadrosh E.A."/>
            <person name="Kyrpides N.C."/>
            <person name="Woyke T."/>
        </authorList>
    </citation>
    <scope>NUCLEOTIDE SEQUENCE</scope>
    <source>
        <strain evidence="1">GVMAG-M-3300023184-51</strain>
    </source>
</reference>
<protein>
    <submittedName>
        <fullName evidence="1">Uncharacterized protein</fullName>
    </submittedName>
</protein>
<dbReference type="AlphaFoldDB" id="A0A6C0I9A5"/>
<evidence type="ECO:0000313" key="1">
    <source>
        <dbReference type="EMBL" id="QHT88985.1"/>
    </source>
</evidence>
<proteinExistence type="predicted"/>
<organism evidence="1">
    <name type="scientific">viral metagenome</name>
    <dbReference type="NCBI Taxonomy" id="1070528"/>
    <lineage>
        <taxon>unclassified sequences</taxon>
        <taxon>metagenomes</taxon>
        <taxon>organismal metagenomes</taxon>
    </lineage>
</organism>
<accession>A0A6C0I9A5</accession>
<name>A0A6C0I9A5_9ZZZZ</name>
<dbReference type="EMBL" id="MN740129">
    <property type="protein sequence ID" value="QHT88985.1"/>
    <property type="molecule type" value="Genomic_DNA"/>
</dbReference>
<sequence>MKKNEKGLFSPGVKLYVLLKYIVSECSAECS</sequence>